<feature type="region of interest" description="Disordered" evidence="1">
    <location>
        <begin position="102"/>
        <end position="122"/>
    </location>
</feature>
<protein>
    <submittedName>
        <fullName evidence="2">Uncharacterized protein</fullName>
    </submittedName>
</protein>
<reference evidence="2" key="1">
    <citation type="submission" date="2015-11" db="EMBL/GenBank/DDBJ databases">
        <title>De novo transcriptome assembly of four potential Pierce s Disease insect vectors from Arizona vineyards.</title>
        <authorList>
            <person name="Tassone E.E."/>
        </authorList>
    </citation>
    <scope>NUCLEOTIDE SEQUENCE</scope>
</reference>
<evidence type="ECO:0000313" key="2">
    <source>
        <dbReference type="EMBL" id="JAT33591.1"/>
    </source>
</evidence>
<accession>A0A1B6MCC8</accession>
<organism evidence="2">
    <name type="scientific">Graphocephala atropunctata</name>
    <dbReference type="NCBI Taxonomy" id="36148"/>
    <lineage>
        <taxon>Eukaryota</taxon>
        <taxon>Metazoa</taxon>
        <taxon>Ecdysozoa</taxon>
        <taxon>Arthropoda</taxon>
        <taxon>Hexapoda</taxon>
        <taxon>Insecta</taxon>
        <taxon>Pterygota</taxon>
        <taxon>Neoptera</taxon>
        <taxon>Paraneoptera</taxon>
        <taxon>Hemiptera</taxon>
        <taxon>Auchenorrhyncha</taxon>
        <taxon>Membracoidea</taxon>
        <taxon>Cicadellidae</taxon>
        <taxon>Cicadellinae</taxon>
        <taxon>Cicadellini</taxon>
        <taxon>Graphocephala</taxon>
    </lineage>
</organism>
<dbReference type="AlphaFoldDB" id="A0A1B6MCC8"/>
<gene>
    <name evidence="2" type="ORF">g.16582</name>
</gene>
<feature type="non-terminal residue" evidence="2">
    <location>
        <position position="1"/>
    </location>
</feature>
<sequence>KISGEQNEKTKEYLTGNSYFFKLLTTPKAHSFTEDKQSQNDNKQQTDNHLLIDDDFEFPIEKCNRILLDNRDAEIVSQKKGIKRFVQESASENKVLKPFHGDQVQERSGLDQGSKKQHHKIKCNTPLSVNYKKVKIFHKKRFKKELNKNQQSSQTSINNQHKLKLCYNCNKHENQKSHKRDVSSDLIPSDFNSRSDGYGRIDISEYKPDYKIIPNINIDTKQRKTINEPPLSSDDYAHDVDFIQEKISTENNETYTKVPTQKIMNYSTTQNTIHNLNLPHETISGSVKPLTNLVPSLSVMSDNTKDSSINVLPINRTLNINTLKTSTPQTLTDLVLPTKFTVPVKQGTTEDSCILLFDQTSINENTDSLEGRCVTAINKITEGKNFSSSIPDNIGETNDDTKTEISLKTDFISEIITPILSPTLNLFGTTPLTNNLKHSILENSTINKRSLETSTLSTMTNLNITTSFEPNVTSYVLLLNVLITQSESLQDPSNTMRTVNKMDSDESLTTSVFHLFNFTDQAPTSNIKNLTPSDGPQYDTEVTVNNSLFNFSETYPLQSTLSLSTNVTANIESDTNILFSSIFNPVSDQDSSSLRNQTDEISDPTDQIPLFSLASMFSDNSFPNTTNSLTDIITNHSKQGTLIVPKNKSTNTAGHNEDIADPANLSTLANPELNSSQTITDVRATANFNTGSQNTQINGRSFATLTPELTPTLTKKTYRTRSSTFGEADDLNHCLSLFCIGGLFTKATTTKINKGKPSEFTYLITSKPALRGRDSPLSEKNNHKMTKASKSINNVPTIDPCLPVERRVLKPKGKILLDIVTPKSIYYAFHINKTSKEHEKYSLRFVSGIPHTTKSISGQLDEIVRKINNTIYKVKKSHRSTKSPIIKLTHHQPPLTPSVSVIKKMLGLPPKQMKSSTDISKHFLSPDDCVTLGPRGNKVHPFRHKGGDPGNHYLHGKPKLITSEGKDSTEEYTSQFSNYSSETTCLTETIKPKVTEEPFIPRVKGTHSNQLFSTTDVNLSNDTICLNNDDNDIKEILPQKPQTKGVISM</sequence>
<name>A0A1B6MCC8_9HEMI</name>
<evidence type="ECO:0000256" key="1">
    <source>
        <dbReference type="SAM" id="MobiDB-lite"/>
    </source>
</evidence>
<proteinExistence type="predicted"/>
<dbReference type="EMBL" id="GEBQ01006386">
    <property type="protein sequence ID" value="JAT33591.1"/>
    <property type="molecule type" value="Transcribed_RNA"/>
</dbReference>